<accession>A0A4Y8LN09</accession>
<dbReference type="AlphaFoldDB" id="A0A4Y8LN09"/>
<dbReference type="RefSeq" id="WP_135154636.1">
    <property type="nucleotide sequence ID" value="NZ_SOMN01000065.1"/>
</dbReference>
<dbReference type="Proteomes" id="UP000297900">
    <property type="component" value="Unassembled WGS sequence"/>
</dbReference>
<proteinExistence type="predicted"/>
<gene>
    <name evidence="1" type="ORF">E2980_23345</name>
</gene>
<reference evidence="1 2" key="1">
    <citation type="submission" date="2019-03" db="EMBL/GenBank/DDBJ databases">
        <title>Cohnella endophytica sp. nov., a novel endophytic bacterium isolated from bark of Sonneratia apetala.</title>
        <authorList>
            <person name="Tuo L."/>
        </authorList>
    </citation>
    <scope>NUCLEOTIDE SEQUENCE [LARGE SCALE GENOMIC DNA]</scope>
    <source>
        <strain evidence="1 2">CCTCC AB 208254</strain>
    </source>
</reference>
<organism evidence="1 2">
    <name type="scientific">Cohnella luojiensis</name>
    <dbReference type="NCBI Taxonomy" id="652876"/>
    <lineage>
        <taxon>Bacteria</taxon>
        <taxon>Bacillati</taxon>
        <taxon>Bacillota</taxon>
        <taxon>Bacilli</taxon>
        <taxon>Bacillales</taxon>
        <taxon>Paenibacillaceae</taxon>
        <taxon>Cohnella</taxon>
    </lineage>
</organism>
<evidence type="ECO:0000313" key="2">
    <source>
        <dbReference type="Proteomes" id="UP000297900"/>
    </source>
</evidence>
<comment type="caution">
    <text evidence="1">The sequence shown here is derived from an EMBL/GenBank/DDBJ whole genome shotgun (WGS) entry which is preliminary data.</text>
</comment>
<dbReference type="EMBL" id="SOMN01000065">
    <property type="protein sequence ID" value="TFE19414.1"/>
    <property type="molecule type" value="Genomic_DNA"/>
</dbReference>
<sequence>MRNLMILICLLCVFGCSDNKKESFYEEATIILDTLEDVIKNKDIYTEKERKKINSFMDKQHPPRSEEIKSKMRAITRYYFAKIKFRNLNDPQNDVLVERQLAELNALRQELLSFKE</sequence>
<protein>
    <submittedName>
        <fullName evidence="1">Uncharacterized protein</fullName>
    </submittedName>
</protein>
<keyword evidence="2" id="KW-1185">Reference proteome</keyword>
<evidence type="ECO:0000313" key="1">
    <source>
        <dbReference type="EMBL" id="TFE19414.1"/>
    </source>
</evidence>
<name>A0A4Y8LN09_9BACL</name>